<protein>
    <recommendedName>
        <fullName evidence="4">4-alpha-glucanotransferase</fullName>
        <ecNumber evidence="3">2.4.1.25</ecNumber>
    </recommendedName>
    <alternativeName>
        <fullName evidence="8">Amylomaltase</fullName>
    </alternativeName>
    <alternativeName>
        <fullName evidence="9">Disproportionating enzyme</fullName>
    </alternativeName>
</protein>
<dbReference type="Proteomes" id="UP000461948">
    <property type="component" value="Unassembled WGS sequence"/>
</dbReference>
<sequence length="127" mass="14367">LGLYPDKVVLAGLYQDRLRAKQALLQSLHRVGALPKRAGRDARRTGMSKALNRAMQRYLADSHSALLGLQPEDWLDMATPVNIPGTSDEYPNWRRKLSATLETLFSDPATDTLLRDLTARRKRLLRN</sequence>
<evidence type="ECO:0000313" key="11">
    <source>
        <dbReference type="Proteomes" id="UP000461948"/>
    </source>
</evidence>
<evidence type="ECO:0000256" key="9">
    <source>
        <dbReference type="ARBA" id="ARBA00031501"/>
    </source>
</evidence>
<evidence type="ECO:0000256" key="1">
    <source>
        <dbReference type="ARBA" id="ARBA00000439"/>
    </source>
</evidence>
<evidence type="ECO:0000256" key="6">
    <source>
        <dbReference type="ARBA" id="ARBA00022679"/>
    </source>
</evidence>
<evidence type="ECO:0000256" key="3">
    <source>
        <dbReference type="ARBA" id="ARBA00012560"/>
    </source>
</evidence>
<comment type="catalytic activity">
    <reaction evidence="1">
        <text>Transfers a segment of a (1-&gt;4)-alpha-D-glucan to a new position in an acceptor, which may be glucose or a (1-&gt;4)-alpha-D-glucan.</text>
        <dbReference type="EC" id="2.4.1.25"/>
    </reaction>
</comment>
<evidence type="ECO:0000256" key="2">
    <source>
        <dbReference type="ARBA" id="ARBA00005684"/>
    </source>
</evidence>
<dbReference type="Gene3D" id="3.20.20.80">
    <property type="entry name" value="Glycosidases"/>
    <property type="match status" value="1"/>
</dbReference>
<evidence type="ECO:0000313" key="10">
    <source>
        <dbReference type="EMBL" id="MSE18820.1"/>
    </source>
</evidence>
<dbReference type="GO" id="GO:0004134">
    <property type="term" value="F:4-alpha-glucanotransferase activity"/>
    <property type="evidence" value="ECO:0007669"/>
    <property type="project" value="UniProtKB-EC"/>
</dbReference>
<dbReference type="EC" id="2.4.1.25" evidence="3"/>
<feature type="non-terminal residue" evidence="10">
    <location>
        <position position="1"/>
    </location>
</feature>
<keyword evidence="6 10" id="KW-0808">Transferase</keyword>
<organism evidence="10 11">
    <name type="scientific">Enterobacter agglomerans</name>
    <name type="common">Erwinia herbicola</name>
    <name type="synonym">Pantoea agglomerans</name>
    <dbReference type="NCBI Taxonomy" id="549"/>
    <lineage>
        <taxon>Bacteria</taxon>
        <taxon>Pseudomonadati</taxon>
        <taxon>Pseudomonadota</taxon>
        <taxon>Gammaproteobacteria</taxon>
        <taxon>Enterobacterales</taxon>
        <taxon>Erwiniaceae</taxon>
        <taxon>Pantoea</taxon>
        <taxon>Pantoea agglomerans group</taxon>
    </lineage>
</organism>
<keyword evidence="7" id="KW-0119">Carbohydrate metabolism</keyword>
<dbReference type="EMBL" id="WKLC01002117">
    <property type="protein sequence ID" value="MSE18820.1"/>
    <property type="molecule type" value="Genomic_DNA"/>
</dbReference>
<dbReference type="SUPFAM" id="SSF51445">
    <property type="entry name" value="(Trans)glycosidases"/>
    <property type="match status" value="1"/>
</dbReference>
<evidence type="ECO:0000256" key="5">
    <source>
        <dbReference type="ARBA" id="ARBA00022676"/>
    </source>
</evidence>
<proteinExistence type="inferred from homology"/>
<comment type="caution">
    <text evidence="10">The sequence shown here is derived from an EMBL/GenBank/DDBJ whole genome shotgun (WGS) entry which is preliminary data.</text>
</comment>
<name>A0A7X2MT23_ENTAG</name>
<evidence type="ECO:0000256" key="8">
    <source>
        <dbReference type="ARBA" id="ARBA00031423"/>
    </source>
</evidence>
<comment type="similarity">
    <text evidence="2">Belongs to the disproportionating enzyme family.</text>
</comment>
<reference evidence="10 11" key="1">
    <citation type="submission" date="2019-11" db="EMBL/GenBank/DDBJ databases">
        <title>Draft Genome Sequence of Plant Growth-Promoting Rhizosphere-Associated Bacteria.</title>
        <authorList>
            <person name="Vasilyev I.Y."/>
            <person name="Radchenko V."/>
            <person name="Ilnitskaya E.V."/>
        </authorList>
    </citation>
    <scope>NUCLEOTIDE SEQUENCE [LARGE SCALE GENOMIC DNA]</scope>
    <source>
        <strain evidence="10 11">VRA_MhP_f</strain>
    </source>
</reference>
<evidence type="ECO:0000256" key="7">
    <source>
        <dbReference type="ARBA" id="ARBA00023277"/>
    </source>
</evidence>
<evidence type="ECO:0000256" key="4">
    <source>
        <dbReference type="ARBA" id="ARBA00020295"/>
    </source>
</evidence>
<keyword evidence="5 10" id="KW-0328">Glycosyltransferase</keyword>
<dbReference type="Pfam" id="PF02446">
    <property type="entry name" value="Glyco_hydro_77"/>
    <property type="match status" value="1"/>
</dbReference>
<accession>A0A7X2MT23</accession>
<dbReference type="GO" id="GO:0005975">
    <property type="term" value="P:carbohydrate metabolic process"/>
    <property type="evidence" value="ECO:0007669"/>
    <property type="project" value="InterPro"/>
</dbReference>
<gene>
    <name evidence="10" type="primary">malQ</name>
    <name evidence="10" type="ORF">GKC49_28110</name>
</gene>
<dbReference type="InterPro" id="IPR017853">
    <property type="entry name" value="GH"/>
</dbReference>
<dbReference type="AlphaFoldDB" id="A0A7X2MT23"/>
<dbReference type="InterPro" id="IPR003385">
    <property type="entry name" value="Glyco_hydro_77"/>
</dbReference>